<dbReference type="RefSeq" id="WP_046234637.1">
    <property type="nucleotide sequence ID" value="NZ_FONN01000034.1"/>
</dbReference>
<dbReference type="SUPFAM" id="SSF49785">
    <property type="entry name" value="Galactose-binding domain-like"/>
    <property type="match status" value="1"/>
</dbReference>
<dbReference type="InterPro" id="IPR008979">
    <property type="entry name" value="Galactose-bd-like_sf"/>
</dbReference>
<evidence type="ECO:0000313" key="4">
    <source>
        <dbReference type="Proteomes" id="UP000183410"/>
    </source>
</evidence>
<accession>A0A1I2IHM1</accession>
<dbReference type="CDD" id="cd00063">
    <property type="entry name" value="FN3"/>
    <property type="match status" value="6"/>
</dbReference>
<feature type="domain" description="Fibronectin type-III" evidence="1">
    <location>
        <begin position="946"/>
        <end position="1026"/>
    </location>
</feature>
<dbReference type="InterPro" id="IPR013783">
    <property type="entry name" value="Ig-like_fold"/>
</dbReference>
<evidence type="ECO:0000313" key="3">
    <source>
        <dbReference type="EMBL" id="SFF40336.1"/>
    </source>
</evidence>
<dbReference type="Gene3D" id="3.90.182.10">
    <property type="entry name" value="Toxin - Anthrax Protective Antigen,domain 1"/>
    <property type="match status" value="1"/>
</dbReference>
<evidence type="ECO:0000259" key="1">
    <source>
        <dbReference type="PROSITE" id="PS50853"/>
    </source>
</evidence>
<dbReference type="OrthoDB" id="9803686at2"/>
<dbReference type="SUPFAM" id="SSF49265">
    <property type="entry name" value="Fibronectin type III"/>
    <property type="match status" value="5"/>
</dbReference>
<evidence type="ECO:0000259" key="2">
    <source>
        <dbReference type="PROSITE" id="PS51820"/>
    </source>
</evidence>
<organism evidence="3 4">
    <name type="scientific">Paenibacillus algorifonticola</name>
    <dbReference type="NCBI Taxonomy" id="684063"/>
    <lineage>
        <taxon>Bacteria</taxon>
        <taxon>Bacillati</taxon>
        <taxon>Bacillota</taxon>
        <taxon>Bacilli</taxon>
        <taxon>Bacillales</taxon>
        <taxon>Paenibacillaceae</taxon>
        <taxon>Paenibacillus</taxon>
    </lineage>
</organism>
<dbReference type="EMBL" id="FONN01000034">
    <property type="protein sequence ID" value="SFF40336.1"/>
    <property type="molecule type" value="Genomic_DNA"/>
</dbReference>
<feature type="domain" description="Fibronectin type-III" evidence="1">
    <location>
        <begin position="703"/>
        <end position="783"/>
    </location>
</feature>
<sequence length="1372" mass="148088">MYFSQMKQGVIRVLCLSLIIQLFLPSIWSDSTEAASAFRGVNIQFKAANALAADGYLADHGDEYGPHNGYFYGWNMNHTQSTVTGSTYDAPLLNSSIQVQEGGEWEIELPNGRYNVKVSVGNSVYESNNTLYVEGNTFWENTELPAGGQVTFQKGVVIADGKLTLNAGSNEDTTAIQYIEIKSLEPAIQTIPKPQIGNPAEQNKLQGNKIIISGNQNNEHNALPFIRVGDLNPEISRYMNAEMASLESKLAASNPSFISCNNCSATGLEAAINNSSSDMVAVTVGHLNLDSSLTLGSPTKPVYVIAEGINTNNKLTITVYGTLVVNGSMNANTELTIDIKKPNDSTRTMGGNLWVKGSLHLNNNSNVTIENHFIAGSLTYNSGLLHVQAGRVIVPGSLHINTNVNMNIDEEMVVGSLVSNNQQANISVKRGDLFIQGDMHVNNHLNIETGGIVAIGGGITANQKPIINIGVGTEGETKLKYIAAGLKAEYFTEENLDGEKTTVLEQPALQGKAPVSSTGLNDGRFSVRWSGQIQPYYAENYTFEADVNGGVRLFVNGTLIIDEWAAQGNKSFTGSIALEAGQKVDIQMEYASRNGSPKAILSWQSASGAKEVVPASQLSPFATPAIQTIPSENAVKVGWTTAFNADGYEVEADGSIYPMGINNEFIHEPLPSGTVHYYRVRATSGDLKGEWSSVSEVWTLPDVPEDIKLQSTSDSVTLTWENVRGATGYEVETYNTVVNIGNVNRYFEENLNSNIQRTYRIRAVNTSGPGQWSPILVKSTLPGTSGVLNTTATDKSIFVSWDSISGADFYDLEVDGAVISNIAGTEYLHDQLEPNTTHTYRIRSKNSNGASNWSEKVTAITLPSVPENLHAVAASSSIAVEWDEARGATGYDIEVDGNVLDNGLNTSYLHSNLEQNGEHTYRVRAKNNDIIGQWSHSVTRTTLSGVPSNIRATATGTAITVTWDQVIGAVGYDIEVDGLIVNNGLNLTYVHKDLLPFTEHTYRIRARNAGGNGPWSEIITQATSLGKVQNVKAASTNDAITISWDSVSGATSYEIAVDGMLIEVATGTSYTHSGLAPNSLHVYRVRAKNNDLTGDWSDTVRASTGLGIPVIHKVLFASTSISIEWDSVVGANGYDVEVDGRVVDNGNLTRYVHSQLAPGSKHVYRVRAKSGSALGEWSQAVTAISSAGVPEIISTVAKTNQITVEWTSVTGAASYDLEVDGVLIEGISGVSYVHQGLKSNTRHVYRVRSHSGNSSSEWSEKVEKNTIPEIIVNPGKDNKFNVVVAAPKKQGVTQRTITVTYQPSEVEVLDLSGMTPEIELGTGLIQGTNMIVRKFVPGEIVFEVINADKTIVNSIEFLAKTNDYSKITYIVE</sequence>
<feature type="domain" description="Fibronectin type-III" evidence="1">
    <location>
        <begin position="865"/>
        <end position="945"/>
    </location>
</feature>
<proteinExistence type="predicted"/>
<dbReference type="InterPro" id="IPR037524">
    <property type="entry name" value="PA14/GLEYA"/>
</dbReference>
<dbReference type="SMART" id="SM00060">
    <property type="entry name" value="FN3"/>
    <property type="match status" value="8"/>
</dbReference>
<dbReference type="Gene3D" id="2.60.120.430">
    <property type="entry name" value="Galactose-binding lectin"/>
    <property type="match status" value="1"/>
</dbReference>
<name>A0A1I2IHM1_9BACL</name>
<feature type="domain" description="PA14" evidence="2">
    <location>
        <begin position="481"/>
        <end position="617"/>
    </location>
</feature>
<dbReference type="SMART" id="SM00758">
    <property type="entry name" value="PA14"/>
    <property type="match status" value="1"/>
</dbReference>
<reference evidence="4" key="1">
    <citation type="submission" date="2016-10" db="EMBL/GenBank/DDBJ databases">
        <authorList>
            <person name="Varghese N."/>
            <person name="Submissions S."/>
        </authorList>
    </citation>
    <scope>NUCLEOTIDE SEQUENCE [LARGE SCALE GENOMIC DNA]</scope>
    <source>
        <strain evidence="4">CGMCC 1.10223</strain>
    </source>
</reference>
<protein>
    <submittedName>
        <fullName evidence="3">PA14 domain-containing protein</fullName>
    </submittedName>
</protein>
<feature type="domain" description="Fibronectin type-III" evidence="1">
    <location>
        <begin position="1027"/>
        <end position="1107"/>
    </location>
</feature>
<dbReference type="InterPro" id="IPR050617">
    <property type="entry name" value="E3_ligase_FN3/SPRY"/>
</dbReference>
<dbReference type="Pfam" id="PF00041">
    <property type="entry name" value="fn3"/>
    <property type="match status" value="1"/>
</dbReference>
<dbReference type="PANTHER" id="PTHR24099:SF11">
    <property type="entry name" value="FIBRONECTIN TYPE III DOMAIN-CONTAINING 3BA-RELATED"/>
    <property type="match status" value="1"/>
</dbReference>
<dbReference type="InterPro" id="IPR036116">
    <property type="entry name" value="FN3_sf"/>
</dbReference>
<gene>
    <name evidence="3" type="ORF">SAMN04487969_13429</name>
</gene>
<dbReference type="Gene3D" id="2.60.40.10">
    <property type="entry name" value="Immunoglobulins"/>
    <property type="match status" value="7"/>
</dbReference>
<dbReference type="Proteomes" id="UP000183410">
    <property type="component" value="Unassembled WGS sequence"/>
</dbReference>
<dbReference type="Pfam" id="PF07691">
    <property type="entry name" value="PA14"/>
    <property type="match status" value="1"/>
</dbReference>
<dbReference type="InterPro" id="IPR011658">
    <property type="entry name" value="PA14_dom"/>
</dbReference>
<dbReference type="PROSITE" id="PS50853">
    <property type="entry name" value="FN3"/>
    <property type="match status" value="4"/>
</dbReference>
<dbReference type="InterPro" id="IPR003961">
    <property type="entry name" value="FN3_dom"/>
</dbReference>
<keyword evidence="4" id="KW-1185">Reference proteome</keyword>
<dbReference type="SUPFAM" id="SSF56988">
    <property type="entry name" value="Anthrax protective antigen"/>
    <property type="match status" value="1"/>
</dbReference>
<dbReference type="PANTHER" id="PTHR24099">
    <property type="entry name" value="E3 UBIQUITIN-PROTEIN LIGASE TRIM36-RELATED"/>
    <property type="match status" value="1"/>
</dbReference>
<dbReference type="PROSITE" id="PS51820">
    <property type="entry name" value="PA14"/>
    <property type="match status" value="1"/>
</dbReference>